<dbReference type="EMBL" id="PZKL01000017">
    <property type="protein sequence ID" value="PTH81769.1"/>
    <property type="molecule type" value="Genomic_DNA"/>
</dbReference>
<dbReference type="Pfam" id="PF00892">
    <property type="entry name" value="EamA"/>
    <property type="match status" value="1"/>
</dbReference>
<comment type="caution">
    <text evidence="6">The sequence shown here is derived from an EMBL/GenBank/DDBJ whole genome shotgun (WGS) entry which is preliminary data.</text>
</comment>
<protein>
    <submittedName>
        <fullName evidence="6">EamA/RhaT family transporter</fullName>
    </submittedName>
</protein>
<sequence length="300" mass="33283">MLFSSRNSLAIFLTLFALLALTLKDGADKYLVLHGYSVMEMVWFRFFVPFLGLLLLLPRRTMSALLAVDRWLLLRSLLFLVCALVSVIALAHVPLNVYTIICQLGSLAFVVAGVIFFRERLTRAKVAAVLLGLFGVLVMTHPDGGDANLYYLLPLVIVLANTGYNLITKLVDPRLTTLDILIVTCFMLGMVAMVALCWQPALWRFPGLADLPYLLALPVVTLLSQYCLIKAMQYAQASTLAPFFYFQIFFSTLCGYLMFGEMPTLSSMAGCLLIVLAGIVVIHSQRRARVLARSEAAEQV</sequence>
<evidence type="ECO:0000313" key="6">
    <source>
        <dbReference type="EMBL" id="PTH81769.1"/>
    </source>
</evidence>
<evidence type="ECO:0000313" key="7">
    <source>
        <dbReference type="Proteomes" id="UP000241986"/>
    </source>
</evidence>
<reference evidence="6 7" key="1">
    <citation type="submission" date="2018-03" db="EMBL/GenBank/DDBJ databases">
        <title>Aeromonas veronii whole genome sequencing and analysis.</title>
        <authorList>
            <person name="Xie H."/>
            <person name="Liu T."/>
            <person name="Wang K."/>
        </authorList>
    </citation>
    <scope>NUCLEOTIDE SEQUENCE [LARGE SCALE GENOMIC DNA]</scope>
    <source>
        <strain evidence="6 7">XH.VA.1</strain>
    </source>
</reference>
<dbReference type="GO" id="GO:0016020">
    <property type="term" value="C:membrane"/>
    <property type="evidence" value="ECO:0007669"/>
    <property type="project" value="UniProtKB-SubCell"/>
</dbReference>
<evidence type="ECO:0000256" key="1">
    <source>
        <dbReference type="ARBA" id="ARBA00004141"/>
    </source>
</evidence>
<evidence type="ECO:0000256" key="4">
    <source>
        <dbReference type="ARBA" id="ARBA00023136"/>
    </source>
</evidence>
<keyword evidence="2" id="KW-0812">Transmembrane</keyword>
<dbReference type="Gene3D" id="1.10.3730.20">
    <property type="match status" value="1"/>
</dbReference>
<proteinExistence type="predicted"/>
<dbReference type="Proteomes" id="UP000241986">
    <property type="component" value="Unassembled WGS sequence"/>
</dbReference>
<dbReference type="RefSeq" id="WP_107683064.1">
    <property type="nucleotide sequence ID" value="NZ_CAWQUB010000001.1"/>
</dbReference>
<evidence type="ECO:0000256" key="3">
    <source>
        <dbReference type="ARBA" id="ARBA00022989"/>
    </source>
</evidence>
<organism evidence="6 7">
    <name type="scientific">Aeromonas veronii</name>
    <dbReference type="NCBI Taxonomy" id="654"/>
    <lineage>
        <taxon>Bacteria</taxon>
        <taxon>Pseudomonadati</taxon>
        <taxon>Pseudomonadota</taxon>
        <taxon>Gammaproteobacteria</taxon>
        <taxon>Aeromonadales</taxon>
        <taxon>Aeromonadaceae</taxon>
        <taxon>Aeromonas</taxon>
    </lineage>
</organism>
<dbReference type="PANTHER" id="PTHR22911">
    <property type="entry name" value="ACYL-MALONYL CONDENSING ENZYME-RELATED"/>
    <property type="match status" value="1"/>
</dbReference>
<keyword evidence="4" id="KW-0472">Membrane</keyword>
<dbReference type="SUPFAM" id="SSF103481">
    <property type="entry name" value="Multidrug resistance efflux transporter EmrE"/>
    <property type="match status" value="2"/>
</dbReference>
<gene>
    <name evidence="6" type="ORF">DAA48_08095</name>
</gene>
<accession>A0A2T4N4K5</accession>
<keyword evidence="3" id="KW-1133">Transmembrane helix</keyword>
<dbReference type="AlphaFoldDB" id="A0A2T4N4K5"/>
<name>A0A2T4N4K5_AERVE</name>
<evidence type="ECO:0000259" key="5">
    <source>
        <dbReference type="Pfam" id="PF00892"/>
    </source>
</evidence>
<dbReference type="InterPro" id="IPR000620">
    <property type="entry name" value="EamA_dom"/>
</dbReference>
<dbReference type="InterPro" id="IPR037185">
    <property type="entry name" value="EmrE-like"/>
</dbReference>
<comment type="subcellular location">
    <subcellularLocation>
        <location evidence="1">Membrane</location>
        <topology evidence="1">Multi-pass membrane protein</topology>
    </subcellularLocation>
</comment>
<evidence type="ECO:0000256" key="2">
    <source>
        <dbReference type="ARBA" id="ARBA00022692"/>
    </source>
</evidence>
<dbReference type="PANTHER" id="PTHR22911:SF6">
    <property type="entry name" value="SOLUTE CARRIER FAMILY 35 MEMBER G1"/>
    <property type="match status" value="1"/>
</dbReference>
<feature type="domain" description="EamA" evidence="5">
    <location>
        <begin position="155"/>
        <end position="281"/>
    </location>
</feature>